<protein>
    <submittedName>
        <fullName evidence="3">Uncharacterized protein</fullName>
    </submittedName>
</protein>
<dbReference type="PANTHER" id="PTHR34439:SF1">
    <property type="entry name" value="CENTROBIN"/>
    <property type="match status" value="1"/>
</dbReference>
<evidence type="ECO:0000313" key="4">
    <source>
        <dbReference type="Proteomes" id="UP000494165"/>
    </source>
</evidence>
<evidence type="ECO:0000256" key="2">
    <source>
        <dbReference type="SAM" id="MobiDB-lite"/>
    </source>
</evidence>
<feature type="compositionally biased region" description="Basic and acidic residues" evidence="2">
    <location>
        <begin position="619"/>
        <end position="630"/>
    </location>
</feature>
<organism evidence="3 4">
    <name type="scientific">Cloeon dipterum</name>
    <dbReference type="NCBI Taxonomy" id="197152"/>
    <lineage>
        <taxon>Eukaryota</taxon>
        <taxon>Metazoa</taxon>
        <taxon>Ecdysozoa</taxon>
        <taxon>Arthropoda</taxon>
        <taxon>Hexapoda</taxon>
        <taxon>Insecta</taxon>
        <taxon>Pterygota</taxon>
        <taxon>Palaeoptera</taxon>
        <taxon>Ephemeroptera</taxon>
        <taxon>Pisciforma</taxon>
        <taxon>Baetidae</taxon>
        <taxon>Cloeon</taxon>
    </lineage>
</organism>
<keyword evidence="1" id="KW-0175">Coiled coil</keyword>
<dbReference type="AlphaFoldDB" id="A0A8S1DPW5"/>
<feature type="region of interest" description="Disordered" evidence="2">
    <location>
        <begin position="155"/>
        <end position="183"/>
    </location>
</feature>
<dbReference type="PANTHER" id="PTHR34439">
    <property type="entry name" value="CENTROBIN"/>
    <property type="match status" value="1"/>
</dbReference>
<dbReference type="GO" id="GO:0051299">
    <property type="term" value="P:centrosome separation"/>
    <property type="evidence" value="ECO:0007669"/>
    <property type="project" value="TreeGrafter"/>
</dbReference>
<feature type="compositionally biased region" description="Low complexity" evidence="2">
    <location>
        <begin position="211"/>
        <end position="222"/>
    </location>
</feature>
<dbReference type="GO" id="GO:1902017">
    <property type="term" value="P:regulation of cilium assembly"/>
    <property type="evidence" value="ECO:0007669"/>
    <property type="project" value="InterPro"/>
</dbReference>
<feature type="coiled-coil region" evidence="1">
    <location>
        <begin position="366"/>
        <end position="555"/>
    </location>
</feature>
<dbReference type="InterPro" id="IPR038923">
    <property type="entry name" value="Centrobin"/>
</dbReference>
<dbReference type="GO" id="GO:0005813">
    <property type="term" value="C:centrosome"/>
    <property type="evidence" value="ECO:0007669"/>
    <property type="project" value="TreeGrafter"/>
</dbReference>
<feature type="compositionally biased region" description="Polar residues" evidence="2">
    <location>
        <begin position="585"/>
        <end position="594"/>
    </location>
</feature>
<feature type="region of interest" description="Disordered" evidence="2">
    <location>
        <begin position="616"/>
        <end position="664"/>
    </location>
</feature>
<dbReference type="OrthoDB" id="8190486at2759"/>
<evidence type="ECO:0000256" key="1">
    <source>
        <dbReference type="SAM" id="Coils"/>
    </source>
</evidence>
<dbReference type="GO" id="GO:0005814">
    <property type="term" value="C:centriole"/>
    <property type="evidence" value="ECO:0007669"/>
    <property type="project" value="TreeGrafter"/>
</dbReference>
<feature type="region of interest" description="Disordered" evidence="2">
    <location>
        <begin position="205"/>
        <end position="244"/>
    </location>
</feature>
<reference evidence="3 4" key="1">
    <citation type="submission" date="2020-04" db="EMBL/GenBank/DDBJ databases">
        <authorList>
            <person name="Alioto T."/>
            <person name="Alioto T."/>
            <person name="Gomez Garrido J."/>
        </authorList>
    </citation>
    <scope>NUCLEOTIDE SEQUENCE [LARGE SCALE GENOMIC DNA]</scope>
</reference>
<accession>A0A8S1DPW5</accession>
<feature type="compositionally biased region" description="Basic and acidic residues" evidence="2">
    <location>
        <begin position="647"/>
        <end position="656"/>
    </location>
</feature>
<name>A0A8S1DPW5_9INSE</name>
<comment type="caution">
    <text evidence="3">The sequence shown here is derived from an EMBL/GenBank/DDBJ whole genome shotgun (WGS) entry which is preliminary data.</text>
</comment>
<evidence type="ECO:0000313" key="3">
    <source>
        <dbReference type="EMBL" id="CAB3382680.1"/>
    </source>
</evidence>
<feature type="region of interest" description="Disordered" evidence="2">
    <location>
        <begin position="1"/>
        <end position="33"/>
    </location>
</feature>
<dbReference type="Proteomes" id="UP000494165">
    <property type="component" value="Unassembled WGS sequence"/>
</dbReference>
<feature type="compositionally biased region" description="Polar residues" evidence="2">
    <location>
        <begin position="8"/>
        <end position="32"/>
    </location>
</feature>
<dbReference type="GO" id="GO:1902410">
    <property type="term" value="P:mitotic cytokinetic process"/>
    <property type="evidence" value="ECO:0007669"/>
    <property type="project" value="TreeGrafter"/>
</dbReference>
<feature type="region of interest" description="Disordered" evidence="2">
    <location>
        <begin position="123"/>
        <end position="142"/>
    </location>
</feature>
<gene>
    <name evidence="3" type="ORF">CLODIP_2_CD11047</name>
</gene>
<dbReference type="EMBL" id="CADEPI010000279">
    <property type="protein sequence ID" value="CAB3382680.1"/>
    <property type="molecule type" value="Genomic_DNA"/>
</dbReference>
<dbReference type="GO" id="GO:0007099">
    <property type="term" value="P:centriole replication"/>
    <property type="evidence" value="ECO:0007669"/>
    <property type="project" value="InterPro"/>
</dbReference>
<proteinExistence type="predicted"/>
<feature type="region of interest" description="Disordered" evidence="2">
    <location>
        <begin position="564"/>
        <end position="603"/>
    </location>
</feature>
<keyword evidence="4" id="KW-1185">Reference proteome</keyword>
<sequence>MSQDRSKPGSTGDLSKMLSSAENTPHKNSSSAIYFKPEEAASAAGPRYSADFTSNLMAKSNGFDSSKFRRSTSDLPTLNDAPKVGESQKDVPGEVASPQYACGDNIGAVPDLGFGLRAFLATLGPPHNQHHSKSQDSPSRVPVLEEPFAKKYYFPVGSSDNSASKRQLDFDDQSTPVRGSAEKVSGFMKRPSAFVPVSADAVPRVADLQRGSSPGTPLPSLSQMWRDPDVQPLGPSEPSQQGPVDPLLLRQKLEEEVYKRMHCEQVIGDLQQKLLKESERVAVAAQVDARKDDYLSKLRNRYEGTARQWLTERERMMFEMAEKNEMCEASILRLRNCEKELSKALDLASGFQQRALTLERGKAEFESAAKARAATLERECRSLEQELASLQNKLDDERKDRLALESQYKRDEALLAEAKDLKLKVETLQQSLDEAKRKEKTAKQEVKELTQAMEQSRNTLKEQYQLDQAEAAIRTQWENKEAEMSAKHAKVLSELEQRHLNELKQVEERHSRDIVWWKRSLAKAMEQIQELTSELEKQEKHKEQLASKMRSLLQSQYQQATNLIWEQPTASGDSKGPDARPWMNSDPQNSSSMSESRDQEQLKKYIEMLLSRPVGDPLLQDHESFRRDRPSGSFAAEMDFSNLTLTDKNKPSKDASQKPPWKPA</sequence>
<feature type="region of interest" description="Disordered" evidence="2">
    <location>
        <begin position="61"/>
        <end position="96"/>
    </location>
</feature>